<dbReference type="EMBL" id="JAIWYP010000013">
    <property type="protein sequence ID" value="KAH3720382.1"/>
    <property type="molecule type" value="Genomic_DNA"/>
</dbReference>
<feature type="transmembrane region" description="Helical" evidence="12">
    <location>
        <begin position="216"/>
        <end position="241"/>
    </location>
</feature>
<dbReference type="InterPro" id="IPR001879">
    <property type="entry name" value="GPCR_2_extracellular_dom"/>
</dbReference>
<dbReference type="Proteomes" id="UP000828390">
    <property type="component" value="Unassembled WGS sequence"/>
</dbReference>
<dbReference type="Pfam" id="PF02793">
    <property type="entry name" value="HRM"/>
    <property type="match status" value="1"/>
</dbReference>
<feature type="domain" description="G-protein coupled receptors family 2 profile 2" evidence="14">
    <location>
        <begin position="124"/>
        <end position="391"/>
    </location>
</feature>
<dbReference type="InterPro" id="IPR050332">
    <property type="entry name" value="GPCR_2"/>
</dbReference>
<evidence type="ECO:0000259" key="14">
    <source>
        <dbReference type="PROSITE" id="PS50261"/>
    </source>
</evidence>
<reference evidence="15" key="2">
    <citation type="submission" date="2020-11" db="EMBL/GenBank/DDBJ databases">
        <authorList>
            <person name="McCartney M.A."/>
            <person name="Auch B."/>
            <person name="Kono T."/>
            <person name="Mallez S."/>
            <person name="Becker A."/>
            <person name="Gohl D.M."/>
            <person name="Silverstein K.A.T."/>
            <person name="Koren S."/>
            <person name="Bechman K.B."/>
            <person name="Herman A."/>
            <person name="Abrahante J.E."/>
            <person name="Garbe J."/>
        </authorList>
    </citation>
    <scope>NUCLEOTIDE SEQUENCE</scope>
    <source>
        <strain evidence="15">Duluth1</strain>
        <tissue evidence="15">Whole animal</tissue>
    </source>
</reference>
<name>A0A9D4CAZ2_DREPO</name>
<evidence type="ECO:0000256" key="9">
    <source>
        <dbReference type="ARBA" id="ARBA00023180"/>
    </source>
</evidence>
<dbReference type="PRINTS" id="PR00249">
    <property type="entry name" value="GPCRSECRETIN"/>
</dbReference>
<dbReference type="PANTHER" id="PTHR45620">
    <property type="entry name" value="PDF RECEPTOR-LIKE PROTEIN-RELATED"/>
    <property type="match status" value="1"/>
</dbReference>
<evidence type="ECO:0000256" key="7">
    <source>
        <dbReference type="ARBA" id="ARBA00023136"/>
    </source>
</evidence>
<dbReference type="GO" id="GO:0008528">
    <property type="term" value="F:G protein-coupled peptide receptor activity"/>
    <property type="evidence" value="ECO:0007669"/>
    <property type="project" value="TreeGrafter"/>
</dbReference>
<evidence type="ECO:0000256" key="11">
    <source>
        <dbReference type="SAM" id="MobiDB-lite"/>
    </source>
</evidence>
<evidence type="ECO:0000256" key="1">
    <source>
        <dbReference type="ARBA" id="ARBA00004651"/>
    </source>
</evidence>
<evidence type="ECO:0000256" key="8">
    <source>
        <dbReference type="ARBA" id="ARBA00023170"/>
    </source>
</evidence>
<evidence type="ECO:0000256" key="10">
    <source>
        <dbReference type="ARBA" id="ARBA00023224"/>
    </source>
</evidence>
<feature type="transmembrane region" description="Helical" evidence="12">
    <location>
        <begin position="291"/>
        <end position="315"/>
    </location>
</feature>
<gene>
    <name evidence="15" type="ORF">DPMN_063279</name>
</gene>
<evidence type="ECO:0000313" key="16">
    <source>
        <dbReference type="Proteomes" id="UP000828390"/>
    </source>
</evidence>
<protein>
    <submittedName>
        <fullName evidence="15">Uncharacterized protein</fullName>
    </submittedName>
</protein>
<dbReference type="InterPro" id="IPR036445">
    <property type="entry name" value="GPCR_2_extracell_dom_sf"/>
</dbReference>
<dbReference type="GO" id="GO:0005886">
    <property type="term" value="C:plasma membrane"/>
    <property type="evidence" value="ECO:0007669"/>
    <property type="project" value="UniProtKB-SubCell"/>
</dbReference>
<keyword evidence="4 12" id="KW-0812">Transmembrane</keyword>
<feature type="domain" description="G-protein coupled receptors family 2 profile 1" evidence="13">
    <location>
        <begin position="21"/>
        <end position="105"/>
    </location>
</feature>
<feature type="transmembrane region" description="Helical" evidence="12">
    <location>
        <begin position="373"/>
        <end position="392"/>
    </location>
</feature>
<dbReference type="InterPro" id="IPR017983">
    <property type="entry name" value="GPCR_2_secretin-like_CS"/>
</dbReference>
<keyword evidence="3" id="KW-1003">Cell membrane</keyword>
<evidence type="ECO:0000256" key="6">
    <source>
        <dbReference type="ARBA" id="ARBA00023040"/>
    </source>
</evidence>
<dbReference type="PROSITE" id="PS50227">
    <property type="entry name" value="G_PROTEIN_RECEP_F2_3"/>
    <property type="match status" value="1"/>
</dbReference>
<dbReference type="GO" id="GO:0007166">
    <property type="term" value="P:cell surface receptor signaling pathway"/>
    <property type="evidence" value="ECO:0007669"/>
    <property type="project" value="InterPro"/>
</dbReference>
<keyword evidence="10" id="KW-0807">Transducer</keyword>
<dbReference type="AlphaFoldDB" id="A0A9D4CAZ2"/>
<keyword evidence="7 12" id="KW-0472">Membrane</keyword>
<feature type="transmembrane region" description="Helical" evidence="12">
    <location>
        <begin position="335"/>
        <end position="353"/>
    </location>
</feature>
<comment type="subcellular location">
    <subcellularLocation>
        <location evidence="1">Cell membrane</location>
        <topology evidence="1">Multi-pass membrane protein</topology>
    </subcellularLocation>
</comment>
<dbReference type="GO" id="GO:0007188">
    <property type="term" value="P:adenylate cyclase-modulating G protein-coupled receptor signaling pathway"/>
    <property type="evidence" value="ECO:0007669"/>
    <property type="project" value="TreeGrafter"/>
</dbReference>
<evidence type="ECO:0000259" key="13">
    <source>
        <dbReference type="PROSITE" id="PS50227"/>
    </source>
</evidence>
<keyword evidence="6" id="KW-0297">G-protein coupled receptor</keyword>
<dbReference type="PANTHER" id="PTHR45620:SF1">
    <property type="entry name" value="G-PROTEIN COUPLED RECEPTORS FAMILY 2 PROFILE 2 DOMAIN-CONTAINING PROTEIN"/>
    <property type="match status" value="1"/>
</dbReference>
<evidence type="ECO:0000256" key="12">
    <source>
        <dbReference type="SAM" id="Phobius"/>
    </source>
</evidence>
<dbReference type="Gene3D" id="4.10.1240.10">
    <property type="entry name" value="GPCR, family 2, extracellular hormone receptor domain"/>
    <property type="match status" value="1"/>
</dbReference>
<dbReference type="PROSITE" id="PS00650">
    <property type="entry name" value="G_PROTEIN_RECEP_F2_2"/>
    <property type="match status" value="1"/>
</dbReference>
<evidence type="ECO:0000256" key="3">
    <source>
        <dbReference type="ARBA" id="ARBA00022475"/>
    </source>
</evidence>
<keyword evidence="9" id="KW-0325">Glycoprotein</keyword>
<keyword evidence="5 12" id="KW-1133">Transmembrane helix</keyword>
<organism evidence="15 16">
    <name type="scientific">Dreissena polymorpha</name>
    <name type="common">Zebra mussel</name>
    <name type="synonym">Mytilus polymorpha</name>
    <dbReference type="NCBI Taxonomy" id="45954"/>
    <lineage>
        <taxon>Eukaryota</taxon>
        <taxon>Metazoa</taxon>
        <taxon>Spiralia</taxon>
        <taxon>Lophotrochozoa</taxon>
        <taxon>Mollusca</taxon>
        <taxon>Bivalvia</taxon>
        <taxon>Autobranchia</taxon>
        <taxon>Heteroconchia</taxon>
        <taxon>Euheterodonta</taxon>
        <taxon>Imparidentia</taxon>
        <taxon>Neoheterodontei</taxon>
        <taxon>Myida</taxon>
        <taxon>Dreissenoidea</taxon>
        <taxon>Dreissenidae</taxon>
        <taxon>Dreissena</taxon>
    </lineage>
</organism>
<reference evidence="15" key="1">
    <citation type="journal article" date="2019" name="bioRxiv">
        <title>The Genome of the Zebra Mussel, Dreissena polymorpha: A Resource for Invasive Species Research.</title>
        <authorList>
            <person name="McCartney M.A."/>
            <person name="Auch B."/>
            <person name="Kono T."/>
            <person name="Mallez S."/>
            <person name="Zhang Y."/>
            <person name="Obille A."/>
            <person name="Becker A."/>
            <person name="Abrahante J.E."/>
            <person name="Garbe J."/>
            <person name="Badalamenti J.P."/>
            <person name="Herman A."/>
            <person name="Mangelson H."/>
            <person name="Liachko I."/>
            <person name="Sullivan S."/>
            <person name="Sone E.D."/>
            <person name="Koren S."/>
            <person name="Silverstein K.A.T."/>
            <person name="Beckman K.B."/>
            <person name="Gohl D.M."/>
        </authorList>
    </citation>
    <scope>NUCLEOTIDE SEQUENCE</scope>
    <source>
        <strain evidence="15">Duluth1</strain>
        <tissue evidence="15">Whole animal</tissue>
    </source>
</reference>
<feature type="region of interest" description="Disordered" evidence="11">
    <location>
        <begin position="433"/>
        <end position="476"/>
    </location>
</feature>
<dbReference type="SUPFAM" id="SSF81321">
    <property type="entry name" value="Family A G protein-coupled receptor-like"/>
    <property type="match status" value="1"/>
</dbReference>
<comment type="similarity">
    <text evidence="2">Belongs to the G-protein coupled receptor 2 family.</text>
</comment>
<dbReference type="GO" id="GO:0017046">
    <property type="term" value="F:peptide hormone binding"/>
    <property type="evidence" value="ECO:0007669"/>
    <property type="project" value="TreeGrafter"/>
</dbReference>
<evidence type="ECO:0000256" key="5">
    <source>
        <dbReference type="ARBA" id="ARBA00022989"/>
    </source>
</evidence>
<dbReference type="SUPFAM" id="SSF111418">
    <property type="entry name" value="Hormone receptor domain"/>
    <property type="match status" value="1"/>
</dbReference>
<evidence type="ECO:0000256" key="4">
    <source>
        <dbReference type="ARBA" id="ARBA00022692"/>
    </source>
</evidence>
<dbReference type="Pfam" id="PF00002">
    <property type="entry name" value="7tm_2"/>
    <property type="match status" value="1"/>
</dbReference>
<dbReference type="SMART" id="SM00008">
    <property type="entry name" value="HormR"/>
    <property type="match status" value="1"/>
</dbReference>
<sequence length="517" mass="58839">MSVAVVSSEEQRKYLLEQEAQCYTTHFLQENKTYGDTQCPPTWDGVLCWPALDNGSTARLPCPSYVSGFNLAASAYKTCTSNGTWYVRPDLNETWTNLTLCMTEKNENQYEQVPAIIAEHMPRIRLMYNIGYGISLASLILAVTIMIYFKRLHCPRNTIHINLFVSFTLRAIISFVKENALVNGVGFSIDVTQTQEGQTVFLEDSSHWQCKTFFSLFNYILCANYMWIFTEGIYLHMLITVAMFSEKSGVKKLVIFGWGAPALFVVPWVIVRALLEDVLCWNTHPTNGYFWLIRGPIVAAMGINFIIFLNIIRVLFTKLTAFNTPDTNKYRYRKLAKSTLVLIPLFGVHYIVFIGLPDNVDETTELVKLYYEMFFNSFQGFLVSLLFCFLNGEVQSEIRKKWYRFALRRGGSSFKRSARDTMTSFISHHRASSASSDARDIPNGKLTIHKPAPKRLSNNDLNGHAFEAGNGDNESNAMVKMTSKDTNIKDTALEERDPILNDTISDDDIDIMSEDLV</sequence>
<keyword evidence="8" id="KW-0675">Receptor</keyword>
<proteinExistence type="inferred from homology"/>
<dbReference type="Gene3D" id="1.20.1070.10">
    <property type="entry name" value="Rhodopsin 7-helix transmembrane proteins"/>
    <property type="match status" value="1"/>
</dbReference>
<evidence type="ECO:0000256" key="2">
    <source>
        <dbReference type="ARBA" id="ARBA00005314"/>
    </source>
</evidence>
<feature type="transmembrane region" description="Helical" evidence="12">
    <location>
        <begin position="253"/>
        <end position="271"/>
    </location>
</feature>
<feature type="transmembrane region" description="Helical" evidence="12">
    <location>
        <begin position="130"/>
        <end position="149"/>
    </location>
</feature>
<evidence type="ECO:0000313" key="15">
    <source>
        <dbReference type="EMBL" id="KAH3720382.1"/>
    </source>
</evidence>
<dbReference type="InterPro" id="IPR017981">
    <property type="entry name" value="GPCR_2-like_7TM"/>
</dbReference>
<keyword evidence="16" id="KW-1185">Reference proteome</keyword>
<dbReference type="OrthoDB" id="6022368at2759"/>
<accession>A0A9D4CAZ2</accession>
<comment type="caution">
    <text evidence="15">The sequence shown here is derived from an EMBL/GenBank/DDBJ whole genome shotgun (WGS) entry which is preliminary data.</text>
</comment>
<dbReference type="InterPro" id="IPR000832">
    <property type="entry name" value="GPCR_2_secretin-like"/>
</dbReference>
<dbReference type="CDD" id="cd15272">
    <property type="entry name" value="7tmB1_PTH-R_related"/>
    <property type="match status" value="1"/>
</dbReference>
<dbReference type="PROSITE" id="PS50261">
    <property type="entry name" value="G_PROTEIN_RECEP_F2_4"/>
    <property type="match status" value="1"/>
</dbReference>